<dbReference type="InterPro" id="IPR029063">
    <property type="entry name" value="SAM-dependent_MTases_sf"/>
</dbReference>
<dbReference type="REBASE" id="13352">
    <property type="entry name" value="M.CpeAVII"/>
</dbReference>
<dbReference type="PRINTS" id="PR00505">
    <property type="entry name" value="D12N6MTFRASE"/>
</dbReference>
<dbReference type="AlphaFoldDB" id="A0A0H2YTV9"/>
<name>A0A0H2YTV9_CLOP1</name>
<gene>
    <name evidence="7" type="ordered locus">CPF_1606</name>
</gene>
<evidence type="ECO:0000256" key="3">
    <source>
        <dbReference type="ARBA" id="ARBA00022603"/>
    </source>
</evidence>
<dbReference type="EC" id="2.1.1.72" evidence="2"/>
<dbReference type="PANTHER" id="PTHR30481:SF2">
    <property type="entry name" value="SITE-SPECIFIC DNA-METHYLTRANSFERASE (ADENINE-SPECIFIC)"/>
    <property type="match status" value="1"/>
</dbReference>
<dbReference type="GO" id="GO:0043565">
    <property type="term" value="F:sequence-specific DNA binding"/>
    <property type="evidence" value="ECO:0007669"/>
    <property type="project" value="TreeGrafter"/>
</dbReference>
<dbReference type="GO" id="GO:0009307">
    <property type="term" value="P:DNA restriction-modification system"/>
    <property type="evidence" value="ECO:0007669"/>
    <property type="project" value="InterPro"/>
</dbReference>
<sequence>MSLKNYSPLRYPGGKNKLSKYVGNLIKLNDLNGHTYVEPFAGGAAVGLYLLINGHVDNIIINDYDRSIYAFWRCVLSYPNKFCELIKNTPITMDEWYKQKEIQNNKKNARILELGFSTFFLNRTNRSGIIKAGVIGGYNQNGNYKMDCRFNKEDLIERIKLISRYKRHIKLYNYDAIELIDKIIKPNSDKTFTFFDPPYYNQGSNLYVNFYKHQDHVNLANKIKELDHTHKWIVTYDNTPEIFNIYNDFSFIQYPLKYTVERKYYGVEVLFYSKSTIINAFDKN</sequence>
<evidence type="ECO:0000256" key="2">
    <source>
        <dbReference type="ARBA" id="ARBA00011900"/>
    </source>
</evidence>
<dbReference type="Gene3D" id="3.40.50.150">
    <property type="entry name" value="Vaccinia Virus protein VP39"/>
    <property type="match status" value="1"/>
</dbReference>
<dbReference type="InterPro" id="IPR023095">
    <property type="entry name" value="Ade_MeTrfase_dom_2"/>
</dbReference>
<comment type="catalytic activity">
    <reaction evidence="6">
        <text>a 2'-deoxyadenosine in DNA + S-adenosyl-L-methionine = an N(6)-methyl-2'-deoxyadenosine in DNA + S-adenosyl-L-homocysteine + H(+)</text>
        <dbReference type="Rhea" id="RHEA:15197"/>
        <dbReference type="Rhea" id="RHEA-COMP:12418"/>
        <dbReference type="Rhea" id="RHEA-COMP:12419"/>
        <dbReference type="ChEBI" id="CHEBI:15378"/>
        <dbReference type="ChEBI" id="CHEBI:57856"/>
        <dbReference type="ChEBI" id="CHEBI:59789"/>
        <dbReference type="ChEBI" id="CHEBI:90615"/>
        <dbReference type="ChEBI" id="CHEBI:90616"/>
        <dbReference type="EC" id="2.1.1.72"/>
    </reaction>
</comment>
<dbReference type="eggNOG" id="COG0338">
    <property type="taxonomic scope" value="Bacteria"/>
</dbReference>
<evidence type="ECO:0000256" key="1">
    <source>
        <dbReference type="ARBA" id="ARBA00006594"/>
    </source>
</evidence>
<evidence type="ECO:0000313" key="8">
    <source>
        <dbReference type="Proteomes" id="UP000001823"/>
    </source>
</evidence>
<evidence type="ECO:0000256" key="6">
    <source>
        <dbReference type="ARBA" id="ARBA00047942"/>
    </source>
</evidence>
<comment type="similarity">
    <text evidence="1">Belongs to the N(4)/N(6)-methyltransferase family.</text>
</comment>
<keyword evidence="4" id="KW-0808">Transferase</keyword>
<keyword evidence="5" id="KW-0949">S-adenosyl-L-methionine</keyword>
<keyword evidence="8" id="KW-1185">Reference proteome</keyword>
<accession>A0A0H2YTV9</accession>
<dbReference type="HOGENOM" id="CLU_063430_4_0_9"/>
<dbReference type="STRING" id="195103.CPF_1606"/>
<dbReference type="PANTHER" id="PTHR30481">
    <property type="entry name" value="DNA ADENINE METHYLASE"/>
    <property type="match status" value="1"/>
</dbReference>
<dbReference type="InterPro" id="IPR012263">
    <property type="entry name" value="M_m6A_EcoRV"/>
</dbReference>
<keyword evidence="3 7" id="KW-0489">Methyltransferase</keyword>
<protein>
    <recommendedName>
        <fullName evidence="2">site-specific DNA-methyltransferase (adenine-specific)</fullName>
        <ecNumber evidence="2">2.1.1.72</ecNumber>
    </recommendedName>
</protein>
<evidence type="ECO:0000313" key="7">
    <source>
        <dbReference type="EMBL" id="ABG84533.1"/>
    </source>
</evidence>
<dbReference type="KEGG" id="cpf:CPF_1606"/>
<evidence type="ECO:0000256" key="4">
    <source>
        <dbReference type="ARBA" id="ARBA00022679"/>
    </source>
</evidence>
<dbReference type="GO" id="GO:0009007">
    <property type="term" value="F:site-specific DNA-methyltransferase (adenine-specific) activity"/>
    <property type="evidence" value="ECO:0007669"/>
    <property type="project" value="UniProtKB-EC"/>
</dbReference>
<dbReference type="GO" id="GO:0032259">
    <property type="term" value="P:methylation"/>
    <property type="evidence" value="ECO:0007669"/>
    <property type="project" value="UniProtKB-KW"/>
</dbReference>
<dbReference type="Gene3D" id="1.10.1020.10">
    <property type="entry name" value="Adenine-specific Methyltransferase, Domain 2"/>
    <property type="match status" value="1"/>
</dbReference>
<dbReference type="SUPFAM" id="SSF53335">
    <property type="entry name" value="S-adenosyl-L-methionine-dependent methyltransferases"/>
    <property type="match status" value="1"/>
</dbReference>
<organism evidence="7 8">
    <name type="scientific">Clostridium perfringens (strain ATCC 13124 / DSM 756 / JCM 1290 / NCIMB 6125 / NCTC 8237 / Type A)</name>
    <dbReference type="NCBI Taxonomy" id="195103"/>
    <lineage>
        <taxon>Bacteria</taxon>
        <taxon>Bacillati</taxon>
        <taxon>Bacillota</taxon>
        <taxon>Clostridia</taxon>
        <taxon>Eubacteriales</taxon>
        <taxon>Clostridiaceae</taxon>
        <taxon>Clostridium</taxon>
    </lineage>
</organism>
<dbReference type="RefSeq" id="WP_011590807.1">
    <property type="nucleotide sequence ID" value="NC_008261.1"/>
</dbReference>
<reference evidence="7 8" key="1">
    <citation type="journal article" date="2006" name="Genome Res.">
        <title>Skewed genomic variability in strains of the toxigenic bacterial pathogen, Clostridium perfringens.</title>
        <authorList>
            <person name="Myers G.S."/>
            <person name="Rasko D.A."/>
            <person name="Cheung J.K."/>
            <person name="Ravel J."/>
            <person name="Seshadri R."/>
            <person name="Deboy R.T."/>
            <person name="Ren Q."/>
            <person name="Varga J."/>
            <person name="Awad M.M."/>
            <person name="Brinkac L.M."/>
            <person name="Daugherty S.C."/>
            <person name="Haft D.H."/>
            <person name="Dodson R.J."/>
            <person name="Madupu R."/>
            <person name="Nelson W.C."/>
            <person name="Rosovitz M.J."/>
            <person name="Sullivan S.A."/>
            <person name="Khouri H."/>
            <person name="Dimitrov G.I."/>
            <person name="Watkins K.L."/>
            <person name="Mulligan S."/>
            <person name="Benton J."/>
            <person name="Radune D."/>
            <person name="Fisher D.J."/>
            <person name="Atkins H.S."/>
            <person name="Hiscox T."/>
            <person name="Jost B.H."/>
            <person name="Billington S.J."/>
            <person name="Songer J.G."/>
            <person name="McClane B.A."/>
            <person name="Titball R.W."/>
            <person name="Rood J.I."/>
            <person name="Melville S.B."/>
            <person name="Paulsen I.T."/>
        </authorList>
    </citation>
    <scope>NUCLEOTIDE SEQUENCE [LARGE SCALE GENOMIC DNA]</scope>
    <source>
        <strain evidence="8">ATCC 13124 / DSM 756 / JCM 1290 / NCIMB 6125 / NCTC 8237 / S 107 / Type A</strain>
    </source>
</reference>
<dbReference type="PaxDb" id="195103-CPF_1606"/>
<dbReference type="FunFam" id="1.10.1020.10:FF:000002">
    <property type="entry name" value="D12 Class N6 Adenine-Specific DNA Methyltransferase"/>
    <property type="match status" value="1"/>
</dbReference>
<evidence type="ECO:0000256" key="5">
    <source>
        <dbReference type="ARBA" id="ARBA00022691"/>
    </source>
</evidence>
<dbReference type="EMBL" id="CP000246">
    <property type="protein sequence ID" value="ABG84533.1"/>
    <property type="molecule type" value="Genomic_DNA"/>
</dbReference>
<proteinExistence type="inferred from homology"/>
<dbReference type="Pfam" id="PF02086">
    <property type="entry name" value="MethyltransfD12"/>
    <property type="match status" value="1"/>
</dbReference>
<dbReference type="Proteomes" id="UP000001823">
    <property type="component" value="Chromosome"/>
</dbReference>
<dbReference type="PIRSF" id="PIRSF000398">
    <property type="entry name" value="M_m6A_EcoRV"/>
    <property type="match status" value="1"/>
</dbReference>
<dbReference type="GO" id="GO:1904047">
    <property type="term" value="F:S-adenosyl-L-methionine binding"/>
    <property type="evidence" value="ECO:0007669"/>
    <property type="project" value="TreeGrafter"/>
</dbReference>
<dbReference type="InterPro" id="IPR012327">
    <property type="entry name" value="MeTrfase_D12"/>
</dbReference>
<dbReference type="GO" id="GO:0006298">
    <property type="term" value="P:mismatch repair"/>
    <property type="evidence" value="ECO:0007669"/>
    <property type="project" value="TreeGrafter"/>
</dbReference>